<evidence type="ECO:0000256" key="1">
    <source>
        <dbReference type="ARBA" id="ARBA00004123"/>
    </source>
</evidence>
<keyword evidence="5" id="KW-0010">Activator</keyword>
<gene>
    <name evidence="11" type="ORF">ACH5RR_024947</name>
</gene>
<dbReference type="InterPro" id="IPR012416">
    <property type="entry name" value="CBP60"/>
</dbReference>
<dbReference type="Pfam" id="PF07887">
    <property type="entry name" value="Calmodulin_bind"/>
    <property type="match status" value="1"/>
</dbReference>
<comment type="caution">
    <text evidence="11">The sequence shown here is derived from an EMBL/GenBank/DDBJ whole genome shotgun (WGS) entry which is preliminary data.</text>
</comment>
<evidence type="ECO:0008006" key="13">
    <source>
        <dbReference type="Google" id="ProtNLM"/>
    </source>
</evidence>
<evidence type="ECO:0000256" key="3">
    <source>
        <dbReference type="ARBA" id="ARBA00023015"/>
    </source>
</evidence>
<keyword evidence="7" id="KW-0539">Nucleus</keyword>
<protein>
    <recommendedName>
        <fullName evidence="13">Protein SAR DEFICIENT 1</fullName>
    </recommendedName>
</protein>
<proteinExistence type="inferred from homology"/>
<evidence type="ECO:0000256" key="6">
    <source>
        <dbReference type="ARBA" id="ARBA00023163"/>
    </source>
</evidence>
<evidence type="ECO:0000259" key="10">
    <source>
        <dbReference type="Pfam" id="PF20452"/>
    </source>
</evidence>
<dbReference type="InterPro" id="IPR046830">
    <property type="entry name" value="Calmod_bind_M"/>
</dbReference>
<keyword evidence="4" id="KW-0238">DNA-binding</keyword>
<evidence type="ECO:0000313" key="12">
    <source>
        <dbReference type="Proteomes" id="UP001630127"/>
    </source>
</evidence>
<dbReference type="Pfam" id="PF20451">
    <property type="entry name" value="Calmod_bind_M"/>
    <property type="match status" value="1"/>
</dbReference>
<dbReference type="GO" id="GO:0005634">
    <property type="term" value="C:nucleus"/>
    <property type="evidence" value="ECO:0007669"/>
    <property type="project" value="UniProtKB-SubCell"/>
</dbReference>
<dbReference type="PANTHER" id="PTHR31713:SF42">
    <property type="entry name" value="PROTEIN SAR DEFICIENT 1"/>
    <property type="match status" value="1"/>
</dbReference>
<dbReference type="InterPro" id="IPR046831">
    <property type="entry name" value="Calmodulin_bind_N"/>
</dbReference>
<dbReference type="Pfam" id="PF20452">
    <property type="entry name" value="Calmod_bind_C"/>
    <property type="match status" value="1"/>
</dbReference>
<accession>A0ABD2Z1P8</accession>
<keyword evidence="6" id="KW-0804">Transcription</keyword>
<evidence type="ECO:0000259" key="9">
    <source>
        <dbReference type="Pfam" id="PF20451"/>
    </source>
</evidence>
<dbReference type="AlphaFoldDB" id="A0ABD2Z1P8"/>
<evidence type="ECO:0000256" key="2">
    <source>
        <dbReference type="ARBA" id="ARBA00007214"/>
    </source>
</evidence>
<feature type="domain" description="Calmodulin binding protein central" evidence="9">
    <location>
        <begin position="252"/>
        <end position="318"/>
    </location>
</feature>
<keyword evidence="12" id="KW-1185">Reference proteome</keyword>
<evidence type="ECO:0000256" key="4">
    <source>
        <dbReference type="ARBA" id="ARBA00023125"/>
    </source>
</evidence>
<dbReference type="EMBL" id="JBJUIK010000011">
    <property type="protein sequence ID" value="KAL3512230.1"/>
    <property type="molecule type" value="Genomic_DNA"/>
</dbReference>
<keyword evidence="3" id="KW-0805">Transcription regulation</keyword>
<dbReference type="InterPro" id="IPR046829">
    <property type="entry name" value="Calmod_bind_C"/>
</dbReference>
<reference evidence="11 12" key="1">
    <citation type="submission" date="2024-11" db="EMBL/GenBank/DDBJ databases">
        <title>A near-complete genome assembly of Cinchona calisaya.</title>
        <authorList>
            <person name="Lian D.C."/>
            <person name="Zhao X.W."/>
            <person name="Wei L."/>
        </authorList>
    </citation>
    <scope>NUCLEOTIDE SEQUENCE [LARGE SCALE GENOMIC DNA]</scope>
    <source>
        <tissue evidence="11">Nenye</tissue>
    </source>
</reference>
<evidence type="ECO:0000259" key="8">
    <source>
        <dbReference type="Pfam" id="PF07887"/>
    </source>
</evidence>
<evidence type="ECO:0000256" key="7">
    <source>
        <dbReference type="ARBA" id="ARBA00023242"/>
    </source>
</evidence>
<name>A0ABD2Z1P8_9GENT</name>
<evidence type="ECO:0000313" key="11">
    <source>
        <dbReference type="EMBL" id="KAL3512230.1"/>
    </source>
</evidence>
<feature type="domain" description="Calmodulin binding protein-like N-terminal" evidence="8">
    <location>
        <begin position="89"/>
        <end position="240"/>
    </location>
</feature>
<comment type="similarity">
    <text evidence="2">Belongs to the plant ACBP60 protein family.</text>
</comment>
<evidence type="ECO:0000256" key="5">
    <source>
        <dbReference type="ARBA" id="ARBA00023159"/>
    </source>
</evidence>
<organism evidence="11 12">
    <name type="scientific">Cinchona calisaya</name>
    <dbReference type="NCBI Taxonomy" id="153742"/>
    <lineage>
        <taxon>Eukaryota</taxon>
        <taxon>Viridiplantae</taxon>
        <taxon>Streptophyta</taxon>
        <taxon>Embryophyta</taxon>
        <taxon>Tracheophyta</taxon>
        <taxon>Spermatophyta</taxon>
        <taxon>Magnoliopsida</taxon>
        <taxon>eudicotyledons</taxon>
        <taxon>Gunneridae</taxon>
        <taxon>Pentapetalae</taxon>
        <taxon>asterids</taxon>
        <taxon>lamiids</taxon>
        <taxon>Gentianales</taxon>
        <taxon>Rubiaceae</taxon>
        <taxon>Cinchonoideae</taxon>
        <taxon>Cinchoneae</taxon>
        <taxon>Cinchona</taxon>
    </lineage>
</organism>
<comment type="subcellular location">
    <subcellularLocation>
        <location evidence="1">Nucleus</location>
    </subcellularLocation>
</comment>
<dbReference type="Proteomes" id="UP001630127">
    <property type="component" value="Unassembled WGS sequence"/>
</dbReference>
<sequence>MAAKRLFDDSDNDPGQPNYKRIKTTIPSFSSVIKEVVTLNFLENFCSALEPMLRRVVNEEVEKGLKRNLRSLTKSPSLRIRAIDEQPSLQLIFSKKLSLPIFTGSKITDSNGNHLQILLVDTRGDQGMVPTSLPHPIKIEIVVLDGDFPSGDHENWSNEEFETNIVKERTGKRPLLAGELSVTMRDGFCSFGDIEFTDNSSWIRSRRFRLGARVVQGTSIGQDFVRIRPAMTESFVVKDHRGELYKKHYPPALQDEVWRLEKIGKDGAFHGKLSAQGINTVQDFLKLNVVDSLKLRKILGVGMSEKMWDVTLKHAWTCEMGNKLYISRGSNSIIILNPVCQVLKAVINGQLYTTRGSTMMHKAYIEKLVKDAYSNWKTLEEVDGQVNETALLTLGDFVNQYPIPPQKIESCSYEGGQELLTDGSTDHQLASIPNNIDQGEYNDWNVNCSYLCNPVESSGRYFSESSSEGDLR</sequence>
<dbReference type="GO" id="GO:0003677">
    <property type="term" value="F:DNA binding"/>
    <property type="evidence" value="ECO:0007669"/>
    <property type="project" value="UniProtKB-KW"/>
</dbReference>
<feature type="domain" description="Calmodulin binding protein C-terminal" evidence="10">
    <location>
        <begin position="323"/>
        <end position="382"/>
    </location>
</feature>
<dbReference type="PANTHER" id="PTHR31713">
    <property type="entry name" value="OS02G0177800 PROTEIN"/>
    <property type="match status" value="1"/>
</dbReference>